<dbReference type="InterPro" id="IPR052743">
    <property type="entry name" value="Glutaminase_GtaA"/>
</dbReference>
<evidence type="ECO:0000259" key="1">
    <source>
        <dbReference type="Pfam" id="PF16334"/>
    </source>
</evidence>
<dbReference type="PANTHER" id="PTHR31987:SF1">
    <property type="entry name" value="GLUTAMINASE A"/>
    <property type="match status" value="1"/>
</dbReference>
<dbReference type="Pfam" id="PF17168">
    <property type="entry name" value="DUF5127"/>
    <property type="match status" value="1"/>
</dbReference>
<evidence type="ECO:0000313" key="4">
    <source>
        <dbReference type="EMBL" id="MCO6026130.1"/>
    </source>
</evidence>
<keyword evidence="5" id="KW-1185">Reference proteome</keyword>
<evidence type="ECO:0000313" key="5">
    <source>
        <dbReference type="Proteomes" id="UP001204015"/>
    </source>
</evidence>
<proteinExistence type="predicted"/>
<dbReference type="Pfam" id="PF16335">
    <property type="entry name" value="GtaA_6_Hairpin"/>
    <property type="match status" value="1"/>
</dbReference>
<dbReference type="PANTHER" id="PTHR31987">
    <property type="entry name" value="GLUTAMINASE A-RELATED"/>
    <property type="match status" value="1"/>
</dbReference>
<comment type="caution">
    <text evidence="4">The sequence shown here is derived from an EMBL/GenBank/DDBJ whole genome shotgun (WGS) entry which is preliminary data.</text>
</comment>
<dbReference type="Pfam" id="PF16334">
    <property type="entry name" value="DUF4964"/>
    <property type="match status" value="1"/>
</dbReference>
<sequence>MNDHKKSAILLFALLTFFLGIKAQSPEFFTPYRTTHLRLPSVPIVVNDPYFSIWSPYDHLTDGATAHWTSAPKPLEGMLRVDGTVYRFMGAKSPDVQTAVQKSVSVLATNTYYSFECGPVELHLVFTAPMLIHDLDLISTPVNYISYQVSSTDKKSHQVQLYLSASPEIAQNSTDQPTRSKKLDKDGMEVLQSGTIDQPILAKKGDGICIDWGYVYLPAVNGKVSLGTSEEIKKGFIANGSLPAGEKQIDSYKASSTPVLAYVHDFGQVTTPRSSFAMLGYDEVEDIEYMYHRYKGYWARNGKTIFAAFKDLENRYATIMSECRQLDKTIYDDGLKSGNVQYAEILSGSYRHVMAAHKLFEDKDGHLLFFSKENNSNGCVNTVDLTYPEAPLFLCYNPLLEKAMMTSIFEYSRSGRYTKPFAAHDQGTYPIANGQVYGGDMPVEESGNMLILSSMLSELDGNIKYVEPYWDILTTWANYLVENGKDPENQLCTDDFAGHWAHNCNLSVKAIMGIEGYARMAALKGDQATAEKYGKIAKDMALWWSEKAREGDHYRLAFDRPDTWSQKYNMVWDKLWATHVFPKGTMEREISYYLKKQNKYGLPLDCRKTYTKSDWIMWTAAMSPNKKTFLKFVSPIYTYINETTSRVPISDWHETITGKMVAFKARSVIGGYWMKVLEDKLAVDGTSSKRVH</sequence>
<evidence type="ECO:0000259" key="3">
    <source>
        <dbReference type="Pfam" id="PF17168"/>
    </source>
</evidence>
<dbReference type="InterPro" id="IPR032515">
    <property type="entry name" value="DUF4964"/>
</dbReference>
<reference evidence="4 5" key="1">
    <citation type="submission" date="2022-06" db="EMBL/GenBank/DDBJ databases">
        <title>A taxonomic note on the genus Prevotella: Description of four novel genera and emended description of the genera Hallella and Xylanibacter.</title>
        <authorList>
            <person name="Hitch T.C.A."/>
        </authorList>
    </citation>
    <scope>NUCLEOTIDE SEQUENCE [LARGE SCALE GENOMIC DNA]</scope>
    <source>
        <strain evidence="4 5">DSM 100619</strain>
    </source>
</reference>
<evidence type="ECO:0000259" key="2">
    <source>
        <dbReference type="Pfam" id="PF16335"/>
    </source>
</evidence>
<name>A0ABT1BYG5_9BACT</name>
<dbReference type="InterPro" id="IPR033433">
    <property type="entry name" value="GtaA_N"/>
</dbReference>
<dbReference type="Proteomes" id="UP001204015">
    <property type="component" value="Unassembled WGS sequence"/>
</dbReference>
<gene>
    <name evidence="4" type="ORF">NG821_09810</name>
</gene>
<accession>A0ABT1BYG5</accession>
<feature type="domain" description="DUF4964" evidence="1">
    <location>
        <begin position="22"/>
        <end position="100"/>
    </location>
</feature>
<dbReference type="EMBL" id="JAMXLY010000040">
    <property type="protein sequence ID" value="MCO6026130.1"/>
    <property type="molecule type" value="Genomic_DNA"/>
</dbReference>
<feature type="domain" description="Glutaminase A N-terminal" evidence="3">
    <location>
        <begin position="109"/>
        <end position="333"/>
    </location>
</feature>
<dbReference type="RefSeq" id="WP_252761487.1">
    <property type="nucleotide sequence ID" value="NZ_JAMXLY010000040.1"/>
</dbReference>
<dbReference type="InterPro" id="IPR008928">
    <property type="entry name" value="6-hairpin_glycosidase_sf"/>
</dbReference>
<dbReference type="SUPFAM" id="SSF48208">
    <property type="entry name" value="Six-hairpin glycosidases"/>
    <property type="match status" value="1"/>
</dbReference>
<organism evidence="4 5">
    <name type="scientific">Segatella cerevisiae</name>
    <dbReference type="NCBI Taxonomy" id="2053716"/>
    <lineage>
        <taxon>Bacteria</taxon>
        <taxon>Pseudomonadati</taxon>
        <taxon>Bacteroidota</taxon>
        <taxon>Bacteroidia</taxon>
        <taxon>Bacteroidales</taxon>
        <taxon>Prevotellaceae</taxon>
        <taxon>Segatella</taxon>
    </lineage>
</organism>
<protein>
    <submittedName>
        <fullName evidence="4">DUF4965 domain-containing protein</fullName>
    </submittedName>
</protein>
<dbReference type="InterPro" id="IPR032514">
    <property type="entry name" value="GtaA_central"/>
</dbReference>
<feature type="domain" description="Glutaminase A central" evidence="2">
    <location>
        <begin position="341"/>
        <end position="675"/>
    </location>
</feature>